<dbReference type="CDD" id="cd00093">
    <property type="entry name" value="HTH_XRE"/>
    <property type="match status" value="1"/>
</dbReference>
<organism evidence="2 3">
    <name type="scientific">Lachnoclostridium phytofermentans (strain ATCC 700394 / DSM 18823 / ISDg)</name>
    <name type="common">Clostridium phytofermentans</name>
    <dbReference type="NCBI Taxonomy" id="357809"/>
    <lineage>
        <taxon>Bacteria</taxon>
        <taxon>Bacillati</taxon>
        <taxon>Bacillota</taxon>
        <taxon>Clostridia</taxon>
        <taxon>Lachnospirales</taxon>
        <taxon>Lachnospiraceae</taxon>
    </lineage>
</organism>
<dbReference type="HOGENOM" id="CLU_896097_0_0_9"/>
<dbReference type="SUPFAM" id="SSF48452">
    <property type="entry name" value="TPR-like"/>
    <property type="match status" value="1"/>
</dbReference>
<dbReference type="SUPFAM" id="SSF47413">
    <property type="entry name" value="lambda repressor-like DNA-binding domains"/>
    <property type="match status" value="1"/>
</dbReference>
<evidence type="ECO:0000259" key="1">
    <source>
        <dbReference type="PROSITE" id="PS50943"/>
    </source>
</evidence>
<dbReference type="InterPro" id="IPR010982">
    <property type="entry name" value="Lambda_DNA-bd_dom_sf"/>
</dbReference>
<dbReference type="STRING" id="357809.Cphy_0172"/>
<dbReference type="OrthoDB" id="1855220at2"/>
<dbReference type="InterPro" id="IPR053163">
    <property type="entry name" value="HTH-type_regulator_Rgg"/>
</dbReference>
<dbReference type="AlphaFoldDB" id="A9KR91"/>
<proteinExistence type="predicted"/>
<dbReference type="Pfam" id="PF01381">
    <property type="entry name" value="HTH_3"/>
    <property type="match status" value="1"/>
</dbReference>
<feature type="domain" description="HTH cro/C1-type" evidence="1">
    <location>
        <begin position="8"/>
        <end position="61"/>
    </location>
</feature>
<gene>
    <name evidence="2" type="ordered locus">Cphy_0172</name>
</gene>
<dbReference type="Proteomes" id="UP000000370">
    <property type="component" value="Chromosome"/>
</dbReference>
<dbReference type="PANTHER" id="PTHR37038:SF14">
    <property type="entry name" value="TRANSCRIPTIONAL ACTIVATOR"/>
    <property type="match status" value="1"/>
</dbReference>
<dbReference type="SMART" id="SM00530">
    <property type="entry name" value="HTH_XRE"/>
    <property type="match status" value="1"/>
</dbReference>
<keyword evidence="3" id="KW-1185">Reference proteome</keyword>
<reference evidence="3" key="1">
    <citation type="submission" date="2007-11" db="EMBL/GenBank/DDBJ databases">
        <title>Complete genome sequence of Clostridium phytofermentans ISDg.</title>
        <authorList>
            <person name="Leschine S.B."/>
            <person name="Warnick T.A."/>
            <person name="Blanchard J.L."/>
            <person name="Schnell D.J."/>
            <person name="Petit E.L."/>
            <person name="LaTouf W.G."/>
            <person name="Copeland A."/>
            <person name="Lucas S."/>
            <person name="Lapidus A."/>
            <person name="Barry K."/>
            <person name="Glavina del Rio T."/>
            <person name="Dalin E."/>
            <person name="Tice H."/>
            <person name="Pitluck S."/>
            <person name="Kiss H."/>
            <person name="Brettin T."/>
            <person name="Bruce D."/>
            <person name="Detter J.C."/>
            <person name="Han C."/>
            <person name="Kuske C."/>
            <person name="Schmutz J."/>
            <person name="Larimer F."/>
            <person name="Land M."/>
            <person name="Hauser L."/>
            <person name="Kyrpides N."/>
            <person name="Kim E.A."/>
            <person name="Richardson P."/>
        </authorList>
    </citation>
    <scope>NUCLEOTIDE SEQUENCE [LARGE SCALE GENOMIC DNA]</scope>
    <source>
        <strain evidence="3">ATCC 700394 / DSM 18823 / ISDg</strain>
    </source>
</reference>
<dbReference type="PANTHER" id="PTHR37038">
    <property type="entry name" value="TRANSCRIPTIONAL REGULATOR-RELATED"/>
    <property type="match status" value="1"/>
</dbReference>
<dbReference type="RefSeq" id="WP_012198202.1">
    <property type="nucleotide sequence ID" value="NC_010001.1"/>
</dbReference>
<dbReference type="eggNOG" id="COG1476">
    <property type="taxonomic scope" value="Bacteria"/>
</dbReference>
<protein>
    <submittedName>
        <fullName evidence="2">Helix-turn-helix domain protein</fullName>
    </submittedName>
</protein>
<evidence type="ECO:0000313" key="2">
    <source>
        <dbReference type="EMBL" id="ABX40559.1"/>
    </source>
</evidence>
<dbReference type="EMBL" id="CP000885">
    <property type="protein sequence ID" value="ABX40559.1"/>
    <property type="molecule type" value="Genomic_DNA"/>
</dbReference>
<dbReference type="InterPro" id="IPR011990">
    <property type="entry name" value="TPR-like_helical_dom_sf"/>
</dbReference>
<dbReference type="GO" id="GO:0003677">
    <property type="term" value="F:DNA binding"/>
    <property type="evidence" value="ECO:0007669"/>
    <property type="project" value="InterPro"/>
</dbReference>
<dbReference type="KEGG" id="cpy:Cphy_0172"/>
<dbReference type="PROSITE" id="PS50943">
    <property type="entry name" value="HTH_CROC1"/>
    <property type="match status" value="1"/>
</dbReference>
<accession>A9KR91</accession>
<dbReference type="Gene3D" id="1.25.40.10">
    <property type="entry name" value="Tetratricopeptide repeat domain"/>
    <property type="match status" value="1"/>
</dbReference>
<sequence>MNFIGSIIREYRCKLKMSRTMLAENICSEKYIYLIEKGERTPSADMVRLLSDRMGVDLFDHYQYLDCSNPISVRETLKNFDICQRKSDFITAKSIVDKAMYLADFKNKPWLYELEANRLGYMVFIENKYEEAIMDANKVLEDMEPKYLSSIHVVNLYVLLSTCYQIIGDLNNAKSITLAAYNIVRSKYKIEKYDHNIVSVRLNLITLYYLTKDYEKAITEGKELIDYQIEFNSYARIHIAYAFLSFSYFKKDAFKEAFLYFNQTISVLMAFYNPIDLKYIVAQDIFQLMVKDERVNHKLVKEFKMKYELSYDK</sequence>
<evidence type="ECO:0000313" key="3">
    <source>
        <dbReference type="Proteomes" id="UP000000370"/>
    </source>
</evidence>
<name>A9KR91_LACP7</name>
<dbReference type="InterPro" id="IPR001387">
    <property type="entry name" value="Cro/C1-type_HTH"/>
</dbReference>